<protein>
    <recommendedName>
        <fullName evidence="1">F-box domain-containing protein</fullName>
    </recommendedName>
</protein>
<dbReference type="Pfam" id="PF12937">
    <property type="entry name" value="F-box-like"/>
    <property type="match status" value="1"/>
</dbReference>
<dbReference type="EMBL" id="KZ825470">
    <property type="protein sequence ID" value="PYI35262.1"/>
    <property type="molecule type" value="Genomic_DNA"/>
</dbReference>
<accession>A0A2V5IIY1</accession>
<evidence type="ECO:0000313" key="3">
    <source>
        <dbReference type="Proteomes" id="UP000248817"/>
    </source>
</evidence>
<feature type="non-terminal residue" evidence="2">
    <location>
        <position position="1"/>
    </location>
</feature>
<dbReference type="AlphaFoldDB" id="A0A2V5IIY1"/>
<organism evidence="2 3">
    <name type="scientific">Aspergillus indologenus CBS 114.80</name>
    <dbReference type="NCBI Taxonomy" id="1450541"/>
    <lineage>
        <taxon>Eukaryota</taxon>
        <taxon>Fungi</taxon>
        <taxon>Dikarya</taxon>
        <taxon>Ascomycota</taxon>
        <taxon>Pezizomycotina</taxon>
        <taxon>Eurotiomycetes</taxon>
        <taxon>Eurotiomycetidae</taxon>
        <taxon>Eurotiales</taxon>
        <taxon>Aspergillaceae</taxon>
        <taxon>Aspergillus</taxon>
        <taxon>Aspergillus subgen. Circumdati</taxon>
    </lineage>
</organism>
<evidence type="ECO:0000313" key="2">
    <source>
        <dbReference type="EMBL" id="PYI35262.1"/>
    </source>
</evidence>
<gene>
    <name evidence="2" type="ORF">BP00DRAFT_308465</name>
</gene>
<name>A0A2V5IIY1_9EURO</name>
<evidence type="ECO:0000259" key="1">
    <source>
        <dbReference type="SMART" id="SM00256"/>
    </source>
</evidence>
<dbReference type="InterPro" id="IPR036047">
    <property type="entry name" value="F-box-like_dom_sf"/>
</dbReference>
<reference evidence="2 3" key="1">
    <citation type="submission" date="2018-02" db="EMBL/GenBank/DDBJ databases">
        <title>The genomes of Aspergillus section Nigri reveals drivers in fungal speciation.</title>
        <authorList>
            <consortium name="DOE Joint Genome Institute"/>
            <person name="Vesth T.C."/>
            <person name="Nybo J."/>
            <person name="Theobald S."/>
            <person name="Brandl J."/>
            <person name="Frisvad J.C."/>
            <person name="Nielsen K.F."/>
            <person name="Lyhne E.K."/>
            <person name="Kogle M.E."/>
            <person name="Kuo A."/>
            <person name="Riley R."/>
            <person name="Clum A."/>
            <person name="Nolan M."/>
            <person name="Lipzen A."/>
            <person name="Salamov A."/>
            <person name="Henrissat B."/>
            <person name="Wiebenga A."/>
            <person name="De vries R.P."/>
            <person name="Grigoriev I.V."/>
            <person name="Mortensen U.H."/>
            <person name="Andersen M.R."/>
            <person name="Baker S.E."/>
        </authorList>
    </citation>
    <scope>NUCLEOTIDE SEQUENCE [LARGE SCALE GENOMIC DNA]</scope>
    <source>
        <strain evidence="2 3">CBS 114.80</strain>
    </source>
</reference>
<feature type="non-terminal residue" evidence="2">
    <location>
        <position position="129"/>
    </location>
</feature>
<dbReference type="Proteomes" id="UP000248817">
    <property type="component" value="Unassembled WGS sequence"/>
</dbReference>
<dbReference type="SUPFAM" id="SSF81383">
    <property type="entry name" value="F-box domain"/>
    <property type="match status" value="1"/>
</dbReference>
<dbReference type="InterPro" id="IPR001810">
    <property type="entry name" value="F-box_dom"/>
</dbReference>
<feature type="domain" description="F-box" evidence="1">
    <location>
        <begin position="7"/>
        <end position="45"/>
    </location>
</feature>
<sequence>QCRVVLIPELLEMILLHLNMRDLLLSSRVCRLWYDVIQQSSRIQQALFFRPYRQRAAIGEPGLKNALVRDKLWDEFFARVLNSRRRPGNERHHLPKIESRKREDAYLRPEASWRKMLLHQPPTSLIRFL</sequence>
<keyword evidence="3" id="KW-1185">Reference proteome</keyword>
<proteinExistence type="predicted"/>
<dbReference type="SMART" id="SM00256">
    <property type="entry name" value="FBOX"/>
    <property type="match status" value="1"/>
</dbReference>
<dbReference type="Gene3D" id="1.20.1280.50">
    <property type="match status" value="1"/>
</dbReference>